<name>A0AAV9C6H9_ACOCL</name>
<protein>
    <submittedName>
        <fullName evidence="1">Uncharacterized protein</fullName>
    </submittedName>
</protein>
<dbReference type="SUPFAM" id="SSF53756">
    <property type="entry name" value="UDP-Glycosyltransferase/glycogen phosphorylase"/>
    <property type="match status" value="1"/>
</dbReference>
<dbReference type="EMBL" id="JAUJYO010000021">
    <property type="protein sequence ID" value="KAK1283957.1"/>
    <property type="molecule type" value="Genomic_DNA"/>
</dbReference>
<dbReference type="Proteomes" id="UP001180020">
    <property type="component" value="Unassembled WGS sequence"/>
</dbReference>
<sequence length="71" mass="7901">MIIKEEIEAKVEALLGNGEAVGRALELKEIAAMSIAEGGSSYDNFNEFVESMKKLLKLFEAPFVFVTWSLF</sequence>
<organism evidence="1 2">
    <name type="scientific">Acorus calamus</name>
    <name type="common">Sweet flag</name>
    <dbReference type="NCBI Taxonomy" id="4465"/>
    <lineage>
        <taxon>Eukaryota</taxon>
        <taxon>Viridiplantae</taxon>
        <taxon>Streptophyta</taxon>
        <taxon>Embryophyta</taxon>
        <taxon>Tracheophyta</taxon>
        <taxon>Spermatophyta</taxon>
        <taxon>Magnoliopsida</taxon>
        <taxon>Liliopsida</taxon>
        <taxon>Acoraceae</taxon>
        <taxon>Acorus</taxon>
    </lineage>
</organism>
<reference evidence="1" key="1">
    <citation type="journal article" date="2023" name="Nat. Commun.">
        <title>Diploid and tetraploid genomes of Acorus and the evolution of monocots.</title>
        <authorList>
            <person name="Ma L."/>
            <person name="Liu K.W."/>
            <person name="Li Z."/>
            <person name="Hsiao Y.Y."/>
            <person name="Qi Y."/>
            <person name="Fu T."/>
            <person name="Tang G.D."/>
            <person name="Zhang D."/>
            <person name="Sun W.H."/>
            <person name="Liu D.K."/>
            <person name="Li Y."/>
            <person name="Chen G.Z."/>
            <person name="Liu X.D."/>
            <person name="Liao X.Y."/>
            <person name="Jiang Y.T."/>
            <person name="Yu X."/>
            <person name="Hao Y."/>
            <person name="Huang J."/>
            <person name="Zhao X.W."/>
            <person name="Ke S."/>
            <person name="Chen Y.Y."/>
            <person name="Wu W.L."/>
            <person name="Hsu J.L."/>
            <person name="Lin Y.F."/>
            <person name="Huang M.D."/>
            <person name="Li C.Y."/>
            <person name="Huang L."/>
            <person name="Wang Z.W."/>
            <person name="Zhao X."/>
            <person name="Zhong W.Y."/>
            <person name="Peng D.H."/>
            <person name="Ahmad S."/>
            <person name="Lan S."/>
            <person name="Zhang J.S."/>
            <person name="Tsai W.C."/>
            <person name="Van de Peer Y."/>
            <person name="Liu Z.J."/>
        </authorList>
    </citation>
    <scope>NUCLEOTIDE SEQUENCE</scope>
    <source>
        <strain evidence="1">CP</strain>
    </source>
</reference>
<keyword evidence="2" id="KW-1185">Reference proteome</keyword>
<reference evidence="1" key="2">
    <citation type="submission" date="2023-06" db="EMBL/GenBank/DDBJ databases">
        <authorList>
            <person name="Ma L."/>
            <person name="Liu K.-W."/>
            <person name="Li Z."/>
            <person name="Hsiao Y.-Y."/>
            <person name="Qi Y."/>
            <person name="Fu T."/>
            <person name="Tang G."/>
            <person name="Zhang D."/>
            <person name="Sun W.-H."/>
            <person name="Liu D.-K."/>
            <person name="Li Y."/>
            <person name="Chen G.-Z."/>
            <person name="Liu X.-D."/>
            <person name="Liao X.-Y."/>
            <person name="Jiang Y.-T."/>
            <person name="Yu X."/>
            <person name="Hao Y."/>
            <person name="Huang J."/>
            <person name="Zhao X.-W."/>
            <person name="Ke S."/>
            <person name="Chen Y.-Y."/>
            <person name="Wu W.-L."/>
            <person name="Hsu J.-L."/>
            <person name="Lin Y.-F."/>
            <person name="Huang M.-D."/>
            <person name="Li C.-Y."/>
            <person name="Huang L."/>
            <person name="Wang Z.-W."/>
            <person name="Zhao X."/>
            <person name="Zhong W.-Y."/>
            <person name="Peng D.-H."/>
            <person name="Ahmad S."/>
            <person name="Lan S."/>
            <person name="Zhang J.-S."/>
            <person name="Tsai W.-C."/>
            <person name="Van De Peer Y."/>
            <person name="Liu Z.-J."/>
        </authorList>
    </citation>
    <scope>NUCLEOTIDE SEQUENCE</scope>
    <source>
        <strain evidence="1">CP</strain>
        <tissue evidence="1">Leaves</tissue>
    </source>
</reference>
<accession>A0AAV9C6H9</accession>
<comment type="caution">
    <text evidence="1">The sequence shown here is derived from an EMBL/GenBank/DDBJ whole genome shotgun (WGS) entry which is preliminary data.</text>
</comment>
<proteinExistence type="predicted"/>
<evidence type="ECO:0000313" key="1">
    <source>
        <dbReference type="EMBL" id="KAK1283957.1"/>
    </source>
</evidence>
<evidence type="ECO:0000313" key="2">
    <source>
        <dbReference type="Proteomes" id="UP001180020"/>
    </source>
</evidence>
<dbReference type="AlphaFoldDB" id="A0AAV9C6H9"/>
<gene>
    <name evidence="1" type="ORF">QJS10_CPB21g01041</name>
</gene>